<accession>E9H582</accession>
<evidence type="ECO:0000313" key="2">
    <source>
        <dbReference type="Proteomes" id="UP000000305"/>
    </source>
</evidence>
<keyword evidence="2" id="KW-1185">Reference proteome</keyword>
<gene>
    <name evidence="1" type="ORF">DAPPUDRAFT_253625</name>
</gene>
<organism evidence="1 2">
    <name type="scientific">Daphnia pulex</name>
    <name type="common">Water flea</name>
    <dbReference type="NCBI Taxonomy" id="6669"/>
    <lineage>
        <taxon>Eukaryota</taxon>
        <taxon>Metazoa</taxon>
        <taxon>Ecdysozoa</taxon>
        <taxon>Arthropoda</taxon>
        <taxon>Crustacea</taxon>
        <taxon>Branchiopoda</taxon>
        <taxon>Diplostraca</taxon>
        <taxon>Cladocera</taxon>
        <taxon>Anomopoda</taxon>
        <taxon>Daphniidae</taxon>
        <taxon>Daphnia</taxon>
    </lineage>
</organism>
<dbReference type="Proteomes" id="UP000000305">
    <property type="component" value="Unassembled WGS sequence"/>
</dbReference>
<dbReference type="InParanoid" id="E9H582"/>
<dbReference type="HOGENOM" id="CLU_1679736_0_0_1"/>
<dbReference type="AlphaFoldDB" id="E9H582"/>
<evidence type="ECO:0000313" key="1">
    <source>
        <dbReference type="EMBL" id="EFX73120.1"/>
    </source>
</evidence>
<protein>
    <submittedName>
        <fullName evidence="1">Uncharacterized protein</fullName>
    </submittedName>
</protein>
<dbReference type="KEGG" id="dpx:DAPPUDRAFT_253625"/>
<sequence>MPRAAADGGLDAVAEAQVAVKRANVAADGGLGAAGEAQDEVEMVHVGADVGDQIAGVGRVPAPARVRGIGARLEKWPMLLMVETKLPVFAPGGGRDGHRGNGGRRVANGRVENGRGCGVLYYMLSIVKYLSGNEPECNKDKQGIWVGKTLLNYLPYL</sequence>
<dbReference type="EMBL" id="GL732593">
    <property type="protein sequence ID" value="EFX73120.1"/>
    <property type="molecule type" value="Genomic_DNA"/>
</dbReference>
<reference evidence="1 2" key="1">
    <citation type="journal article" date="2011" name="Science">
        <title>The ecoresponsive genome of Daphnia pulex.</title>
        <authorList>
            <person name="Colbourne J.K."/>
            <person name="Pfrender M.E."/>
            <person name="Gilbert D."/>
            <person name="Thomas W.K."/>
            <person name="Tucker A."/>
            <person name="Oakley T.H."/>
            <person name="Tokishita S."/>
            <person name="Aerts A."/>
            <person name="Arnold G.J."/>
            <person name="Basu M.K."/>
            <person name="Bauer D.J."/>
            <person name="Caceres C.E."/>
            <person name="Carmel L."/>
            <person name="Casola C."/>
            <person name="Choi J.H."/>
            <person name="Detter J.C."/>
            <person name="Dong Q."/>
            <person name="Dusheyko S."/>
            <person name="Eads B.D."/>
            <person name="Frohlich T."/>
            <person name="Geiler-Samerotte K.A."/>
            <person name="Gerlach D."/>
            <person name="Hatcher P."/>
            <person name="Jogdeo S."/>
            <person name="Krijgsveld J."/>
            <person name="Kriventseva E.V."/>
            <person name="Kultz D."/>
            <person name="Laforsch C."/>
            <person name="Lindquist E."/>
            <person name="Lopez J."/>
            <person name="Manak J.R."/>
            <person name="Muller J."/>
            <person name="Pangilinan J."/>
            <person name="Patwardhan R.P."/>
            <person name="Pitluck S."/>
            <person name="Pritham E.J."/>
            <person name="Rechtsteiner A."/>
            <person name="Rho M."/>
            <person name="Rogozin I.B."/>
            <person name="Sakarya O."/>
            <person name="Salamov A."/>
            <person name="Schaack S."/>
            <person name="Shapiro H."/>
            <person name="Shiga Y."/>
            <person name="Skalitzky C."/>
            <person name="Smith Z."/>
            <person name="Souvorov A."/>
            <person name="Sung W."/>
            <person name="Tang Z."/>
            <person name="Tsuchiya D."/>
            <person name="Tu H."/>
            <person name="Vos H."/>
            <person name="Wang M."/>
            <person name="Wolf Y.I."/>
            <person name="Yamagata H."/>
            <person name="Yamada T."/>
            <person name="Ye Y."/>
            <person name="Shaw J.R."/>
            <person name="Andrews J."/>
            <person name="Crease T.J."/>
            <person name="Tang H."/>
            <person name="Lucas S.M."/>
            <person name="Robertson H.M."/>
            <person name="Bork P."/>
            <person name="Koonin E.V."/>
            <person name="Zdobnov E.M."/>
            <person name="Grigoriev I.V."/>
            <person name="Lynch M."/>
            <person name="Boore J.L."/>
        </authorList>
    </citation>
    <scope>NUCLEOTIDE SEQUENCE [LARGE SCALE GENOMIC DNA]</scope>
</reference>
<proteinExistence type="predicted"/>
<name>E9H582_DAPPU</name>